<dbReference type="InterPro" id="IPR033132">
    <property type="entry name" value="GH_1_N_CS"/>
</dbReference>
<dbReference type="PANTHER" id="PTHR10353:SF36">
    <property type="entry name" value="LP05116P"/>
    <property type="match status" value="1"/>
</dbReference>
<comment type="caution">
    <text evidence="9">The sequence shown here is derived from an EMBL/GenBank/DDBJ whole genome shotgun (WGS) entry which is preliminary data.</text>
</comment>
<evidence type="ECO:0000256" key="8">
    <source>
        <dbReference type="RuleBase" id="RU004468"/>
    </source>
</evidence>
<evidence type="ECO:0000256" key="6">
    <source>
        <dbReference type="ARBA" id="ARBA00023295"/>
    </source>
</evidence>
<dbReference type="GO" id="GO:0008422">
    <property type="term" value="F:beta-glucosidase activity"/>
    <property type="evidence" value="ECO:0007669"/>
    <property type="project" value="TreeGrafter"/>
</dbReference>
<accession>A0A835KZ58</accession>
<dbReference type="InterPro" id="IPR018120">
    <property type="entry name" value="Glyco_hydro_1_AS"/>
</dbReference>
<name>A0A835KZ58_SPOEX</name>
<dbReference type="PROSITE" id="PS00653">
    <property type="entry name" value="GLYCOSYL_HYDROL_F1_2"/>
    <property type="match status" value="1"/>
</dbReference>
<dbReference type="PANTHER" id="PTHR10353">
    <property type="entry name" value="GLYCOSYL HYDROLASE"/>
    <property type="match status" value="1"/>
</dbReference>
<evidence type="ECO:0000313" key="9">
    <source>
        <dbReference type="EMBL" id="KAF9406878.1"/>
    </source>
</evidence>
<evidence type="ECO:0000256" key="3">
    <source>
        <dbReference type="ARBA" id="ARBA00012744"/>
    </source>
</evidence>
<comment type="subunit">
    <text evidence="2">Homodimer.</text>
</comment>
<dbReference type="InterPro" id="IPR017853">
    <property type="entry name" value="GH"/>
</dbReference>
<dbReference type="PROSITE" id="PS00572">
    <property type="entry name" value="GLYCOSYL_HYDROL_F1_1"/>
    <property type="match status" value="2"/>
</dbReference>
<keyword evidence="10" id="KW-1185">Reference proteome</keyword>
<dbReference type="InterPro" id="IPR001360">
    <property type="entry name" value="Glyco_hydro_1"/>
</dbReference>
<feature type="active site" description="Nucleophile" evidence="7">
    <location>
        <position position="830"/>
    </location>
</feature>
<reference evidence="9" key="1">
    <citation type="submission" date="2020-08" db="EMBL/GenBank/DDBJ databases">
        <title>Spodoptera exigua strain:BAW_Kor-Di-RS1 Genome sequencing and assembly.</title>
        <authorList>
            <person name="Kim J."/>
            <person name="Nam H.Y."/>
            <person name="Kwon M."/>
            <person name="Choi J.H."/>
            <person name="Cho S.R."/>
            <person name="Kim G.-H."/>
        </authorList>
    </citation>
    <scope>NUCLEOTIDE SEQUENCE</scope>
    <source>
        <strain evidence="9">BAW_Kor-Di-RS1</strain>
        <tissue evidence="9">Whole-body</tissue>
    </source>
</reference>
<protein>
    <recommendedName>
        <fullName evidence="3">beta-glucosidase</fullName>
        <ecNumber evidence="3">3.2.1.21</ecNumber>
    </recommendedName>
</protein>
<evidence type="ECO:0000256" key="2">
    <source>
        <dbReference type="ARBA" id="ARBA00011738"/>
    </source>
</evidence>
<evidence type="ECO:0000313" key="10">
    <source>
        <dbReference type="Proteomes" id="UP000648187"/>
    </source>
</evidence>
<dbReference type="EC" id="3.2.1.21" evidence="3"/>
<proteinExistence type="inferred from homology"/>
<dbReference type="FunFam" id="3.20.20.80:FF:000013">
    <property type="entry name" value="lactase-phlorizin hydrolase"/>
    <property type="match status" value="1"/>
</dbReference>
<evidence type="ECO:0000256" key="4">
    <source>
        <dbReference type="ARBA" id="ARBA00022801"/>
    </source>
</evidence>
<dbReference type="Pfam" id="PF00232">
    <property type="entry name" value="Glyco_hydro_1"/>
    <property type="match status" value="2"/>
</dbReference>
<dbReference type="SUPFAM" id="SSF51445">
    <property type="entry name" value="(Trans)glycosidases"/>
    <property type="match status" value="3"/>
</dbReference>
<comment type="similarity">
    <text evidence="1">Belongs to the glycosyl hydrolase 1 family.</text>
</comment>
<evidence type="ECO:0000256" key="5">
    <source>
        <dbReference type="ARBA" id="ARBA00023180"/>
    </source>
</evidence>
<dbReference type="PRINTS" id="PR00131">
    <property type="entry name" value="GLHYDRLASE1"/>
</dbReference>
<keyword evidence="4 8" id="KW-0378">Hydrolase</keyword>
<dbReference type="GO" id="GO:0005975">
    <property type="term" value="P:carbohydrate metabolic process"/>
    <property type="evidence" value="ECO:0007669"/>
    <property type="project" value="InterPro"/>
</dbReference>
<dbReference type="Gene3D" id="3.20.20.80">
    <property type="entry name" value="Glycosidases"/>
    <property type="match status" value="4"/>
</dbReference>
<evidence type="ECO:0000256" key="1">
    <source>
        <dbReference type="ARBA" id="ARBA00010838"/>
    </source>
</evidence>
<evidence type="ECO:0000256" key="7">
    <source>
        <dbReference type="PROSITE-ProRule" id="PRU10055"/>
    </source>
</evidence>
<dbReference type="EMBL" id="JACKWZ010000534">
    <property type="protein sequence ID" value="KAF9406878.1"/>
    <property type="molecule type" value="Genomic_DNA"/>
</dbReference>
<dbReference type="Proteomes" id="UP000648187">
    <property type="component" value="Unassembled WGS sequence"/>
</dbReference>
<keyword evidence="6 8" id="KW-0326">Glycosidase</keyword>
<feature type="active site" description="Nucleophile" evidence="7">
    <location>
        <position position="494"/>
    </location>
</feature>
<organism evidence="9 10">
    <name type="scientific">Spodoptera exigua</name>
    <name type="common">Beet armyworm</name>
    <name type="synonym">Noctua fulgens</name>
    <dbReference type="NCBI Taxonomy" id="7107"/>
    <lineage>
        <taxon>Eukaryota</taxon>
        <taxon>Metazoa</taxon>
        <taxon>Ecdysozoa</taxon>
        <taxon>Arthropoda</taxon>
        <taxon>Hexapoda</taxon>
        <taxon>Insecta</taxon>
        <taxon>Pterygota</taxon>
        <taxon>Neoptera</taxon>
        <taxon>Endopterygota</taxon>
        <taxon>Lepidoptera</taxon>
        <taxon>Glossata</taxon>
        <taxon>Ditrysia</taxon>
        <taxon>Noctuoidea</taxon>
        <taxon>Noctuidae</taxon>
        <taxon>Amphipyrinae</taxon>
        <taxon>Spodoptera</taxon>
    </lineage>
</organism>
<sequence>MVGSGQGNKAWTATPAIVTCSHVNIYLCNILYIIHQVLEGSLEMESKASNYSFPDAFIFGVSLSAYQIEEGWNEGVSKMRSSSGVALARALSAILSLLLVASGSVGEGRRVSNYSFPDDFIFGVSTAAFQIEGGWNEGGKGESMWDTYVHAHPEYTADHSNGDVAADSYHLYMDDIEMIKSMGVDHYRLSISWPRILPNGTDNNISYDGAKYYRTLFKELLKVNITPVVTLFHWDMPTPLMDLGGWSNPAIVDFFEDYARVAFNLYGDLVKMWTTINEPHQHCYNGYGRDYFVPALKSHGIGEYLCSHYILLAHARAYRLYEREFKPYQKGKVAITLDAFWADPKDPHKPEDVEAAENYLQMHLGIYANPIFSDFGDYPSFVRERVNNMSSLQGFSRSRLPYFSDEEIKMLRGSADFFGLNHYTTFLMSPSSMEPDWDVPSLDHDTGVRMDQNLSWPRPGADWLTVNPPGFRKLINWIHNKYNVLKKIPIIITENGMSDKGQTEDYERVSYYNEYLNQVLIAINEDGCNVKGYFSWTLMDDFEWNDGYTTKFGLFKVDFDSPLKTRTPKLSAHNFANIITRKGESIWDKYVHDHPEYTKDGSNADIASDSYHKYMEDIEMIKKLGYENDNIFTVSYQTGLTTRVLYYRTLFKELIKANVTPVVTLYHWDLPTIFVDLGGWSNPSYGGSTIPGLKSPGVALYLCTHNILLAHARKIALPLDCNWIRERIDNASREEGFLRSRLPFFTYEQIKALKGSSHFFSLNHYTTYLISQPSIDDKWQIPSYDHDTGVKVEQDLSWSVPGVSWLSGIRKMIKWITEKYGYEIPIIVTENGVSDKGQVDDYDRVSYFNEYLYELLLAIHEDGSNVKGYFDWSLMDDFEWDDGYREKFGLYKVEFNDPKRKRTPKLSAKVFRNIVCTRTVDFNFLKTSTERQFLQDDMAMSTLFND</sequence>
<gene>
    <name evidence="9" type="ORF">HW555_012909</name>
</gene>
<keyword evidence="5" id="KW-0325">Glycoprotein</keyword>
<dbReference type="AlphaFoldDB" id="A0A835KZ58"/>